<name>A0A9Q4MI08_XYLFS</name>
<keyword evidence="4 7" id="KW-1133">Transmembrane helix</keyword>
<feature type="transmembrane region" description="Helical" evidence="7">
    <location>
        <begin position="59"/>
        <end position="77"/>
    </location>
</feature>
<feature type="domain" description="RDD" evidence="8">
    <location>
        <begin position="9"/>
        <end position="142"/>
    </location>
</feature>
<keyword evidence="5 7" id="KW-0472">Membrane</keyword>
<dbReference type="AlphaFoldDB" id="A0A9Q4MI08"/>
<dbReference type="PANTHER" id="PTHR36115">
    <property type="entry name" value="PROLINE-RICH ANTIGEN HOMOLOG-RELATED"/>
    <property type="match status" value="1"/>
</dbReference>
<feature type="transmembrane region" description="Helical" evidence="7">
    <location>
        <begin position="108"/>
        <end position="129"/>
    </location>
</feature>
<dbReference type="GO" id="GO:0005886">
    <property type="term" value="C:plasma membrane"/>
    <property type="evidence" value="ECO:0007669"/>
    <property type="project" value="UniProtKB-SubCell"/>
</dbReference>
<evidence type="ECO:0000256" key="6">
    <source>
        <dbReference type="SAM" id="MobiDB-lite"/>
    </source>
</evidence>
<evidence type="ECO:0000256" key="5">
    <source>
        <dbReference type="ARBA" id="ARBA00023136"/>
    </source>
</evidence>
<reference evidence="9" key="1">
    <citation type="submission" date="2019-05" db="EMBL/GenBank/DDBJ databases">
        <authorList>
            <person name="Castillo A."/>
            <person name="Giampetruzzi A."/>
            <person name="Landa B."/>
            <person name="Saponari M."/>
            <person name="Almeida R.P.P."/>
            <person name="Moralejo E."/>
            <person name="Marco-Noales E."/>
            <person name="Velasco-Amo M.P."/>
            <person name="Roman-Ecija M."/>
            <person name="Navarro I."/>
            <person name="Monterde A."/>
            <person name="Barbe S."/>
        </authorList>
    </citation>
    <scope>NUCLEOTIDE SEQUENCE</scope>
    <source>
        <strain evidence="9">XYL1981</strain>
    </source>
</reference>
<dbReference type="PANTHER" id="PTHR36115:SF10">
    <property type="entry name" value="RDD DOMAIN-CONTAINING PROTEIN"/>
    <property type="match status" value="1"/>
</dbReference>
<evidence type="ECO:0000256" key="4">
    <source>
        <dbReference type="ARBA" id="ARBA00022989"/>
    </source>
</evidence>
<gene>
    <name evidence="9" type="ORF">FG476_07260</name>
</gene>
<evidence type="ECO:0000313" key="9">
    <source>
        <dbReference type="EMBL" id="MRU23881.1"/>
    </source>
</evidence>
<comment type="subcellular location">
    <subcellularLocation>
        <location evidence="1">Cell membrane</location>
        <topology evidence="1">Multi-pass membrane protein</topology>
    </subcellularLocation>
</comment>
<dbReference type="InterPro" id="IPR010432">
    <property type="entry name" value="RDD"/>
</dbReference>
<accession>A0A9Q4MI08</accession>
<dbReference type="InterPro" id="IPR051791">
    <property type="entry name" value="Pra-immunoreactive"/>
</dbReference>
<feature type="region of interest" description="Disordered" evidence="6">
    <location>
        <begin position="149"/>
        <end position="184"/>
    </location>
</feature>
<dbReference type="Pfam" id="PF06271">
    <property type="entry name" value="RDD"/>
    <property type="match status" value="1"/>
</dbReference>
<evidence type="ECO:0000256" key="3">
    <source>
        <dbReference type="ARBA" id="ARBA00022692"/>
    </source>
</evidence>
<evidence type="ECO:0000259" key="8">
    <source>
        <dbReference type="Pfam" id="PF06271"/>
    </source>
</evidence>
<keyword evidence="2" id="KW-1003">Cell membrane</keyword>
<evidence type="ECO:0000256" key="1">
    <source>
        <dbReference type="ARBA" id="ARBA00004651"/>
    </source>
</evidence>
<sequence>MPITHRTSPLIGRRLLALSYDLLPILALWLLVALLFTLAYTLSGHRLHENIAPFSPWQWLLWLCCWCTTGLYATVSWRYGGQTLGMRPWQLRVVATTGHTPPDWCRLWCRYAVASVSLATLGCGFWWGWLDPDGRTWHDRASRTRLERLPRHSPTQPLNDAAAGTTNTTRTTSPLEAINKKSGN</sequence>
<dbReference type="Proteomes" id="UP000474061">
    <property type="component" value="Unassembled WGS sequence"/>
</dbReference>
<proteinExistence type="predicted"/>
<evidence type="ECO:0000256" key="7">
    <source>
        <dbReference type="SAM" id="Phobius"/>
    </source>
</evidence>
<feature type="transmembrane region" description="Helical" evidence="7">
    <location>
        <begin position="20"/>
        <end position="39"/>
    </location>
</feature>
<evidence type="ECO:0000313" key="10">
    <source>
        <dbReference type="Proteomes" id="UP000474061"/>
    </source>
</evidence>
<comment type="caution">
    <text evidence="9">The sequence shown here is derived from an EMBL/GenBank/DDBJ whole genome shotgun (WGS) entry which is preliminary data.</text>
</comment>
<organism evidence="9 10">
    <name type="scientific">Xylella fastidiosa subsp. multiplex</name>
    <dbReference type="NCBI Taxonomy" id="644357"/>
    <lineage>
        <taxon>Bacteria</taxon>
        <taxon>Pseudomonadati</taxon>
        <taxon>Pseudomonadota</taxon>
        <taxon>Gammaproteobacteria</taxon>
        <taxon>Lysobacterales</taxon>
        <taxon>Lysobacteraceae</taxon>
        <taxon>Xylella</taxon>
    </lineage>
</organism>
<evidence type="ECO:0000256" key="2">
    <source>
        <dbReference type="ARBA" id="ARBA00022475"/>
    </source>
</evidence>
<reference evidence="9" key="2">
    <citation type="journal article" date="2020" name="Appl. Environ. Microbiol.">
        <title>Multiple intercontinental introductions associated with the emergence of a plant pathogen in Europe.</title>
        <authorList>
            <person name="Landa B.B."/>
            <person name="Castillo A.I."/>
            <person name="Giampetruzzi A."/>
            <person name="Kahn A."/>
            <person name="Roman-Ecija M."/>
            <person name="Velasco-Amo M.P."/>
            <person name="Navas-Cortes J.A."/>
            <person name="Marco-Noales E."/>
            <person name="Barbe S."/>
            <person name="Moralejo E."/>
            <person name="Coletta-Filho H.D."/>
            <person name="Saldarelli P."/>
            <person name="Saponari M."/>
            <person name="Almeida R.P.P."/>
        </authorList>
    </citation>
    <scope>NUCLEOTIDE SEQUENCE</scope>
    <source>
        <strain evidence="9">XYL1981</strain>
    </source>
</reference>
<dbReference type="EMBL" id="VDCJ01000345">
    <property type="protein sequence ID" value="MRU23881.1"/>
    <property type="molecule type" value="Genomic_DNA"/>
</dbReference>
<keyword evidence="3 7" id="KW-0812">Transmembrane</keyword>
<protein>
    <submittedName>
        <fullName evidence="9">RDD family protein</fullName>
    </submittedName>
</protein>